<dbReference type="GO" id="GO:0052621">
    <property type="term" value="F:diguanylate cyclase activity"/>
    <property type="evidence" value="ECO:0007669"/>
    <property type="project" value="UniProtKB-EC"/>
</dbReference>
<dbReference type="InterPro" id="IPR029787">
    <property type="entry name" value="Nucleotide_cyclase"/>
</dbReference>
<dbReference type="CDD" id="cd01949">
    <property type="entry name" value="GGDEF"/>
    <property type="match status" value="1"/>
</dbReference>
<dbReference type="SMART" id="SM00267">
    <property type="entry name" value="GGDEF"/>
    <property type="match status" value="1"/>
</dbReference>
<dbReference type="PROSITE" id="PS50887">
    <property type="entry name" value="GGDEF"/>
    <property type="match status" value="1"/>
</dbReference>
<dbReference type="GO" id="GO:0043709">
    <property type="term" value="P:cell adhesion involved in single-species biofilm formation"/>
    <property type="evidence" value="ECO:0007669"/>
    <property type="project" value="TreeGrafter"/>
</dbReference>
<feature type="transmembrane region" description="Helical" evidence="3">
    <location>
        <begin position="193"/>
        <end position="216"/>
    </location>
</feature>
<sequence length="410" mass="45370">MSSLAPDFLTALGMIGLAAWVLAWVIWVLGRPFWYQGLSQGLWCNTLIGMAYLLLALVSRNASLALLMASLLLVCLATSCFTIALQRFRQSDRLVRDSLILFLPQAITMALAALLLPQDWGLFHRLHAALLLGQLLYLLWLLQRMRRSTPGSGWVLVVVAVLAQSLALLPLIVQETSPLPFSRQRLSVYEQLALWSVCLTLFVNLVLSSIGLLLMLHDRQAALDQDKARLDPLTQLPNRTALVQGLLDAMAQAVHTGMPLSVVVLDIDFFKRINDSHGHLVGDRVIQSVAHTLQSQLRKGDLAARYGGEEFVLLLPHTHSAEALPLAQRLCDAVRLSPLQLSTGPRLEFTISVGVYTAQLQQPSPWEALVAAADAAMYEAKRNGRNRVVLAQPTAESLRFFERSHRDAPF</sequence>
<evidence type="ECO:0000313" key="5">
    <source>
        <dbReference type="EMBL" id="PEH87694.1"/>
    </source>
</evidence>
<dbReference type="GeneID" id="80799534"/>
<dbReference type="FunFam" id="3.30.70.270:FF:000001">
    <property type="entry name" value="Diguanylate cyclase domain protein"/>
    <property type="match status" value="1"/>
</dbReference>
<protein>
    <recommendedName>
        <fullName evidence="1">diguanylate cyclase</fullName>
        <ecNumber evidence="1">2.7.7.65</ecNumber>
    </recommendedName>
</protein>
<dbReference type="RefSeq" id="WP_098065992.1">
    <property type="nucleotide sequence ID" value="NZ_DALZSI010000011.1"/>
</dbReference>
<accession>A0A2A7UR12</accession>
<organism evidence="5 6">
    <name type="scientific">Comamonas terrigena</name>
    <dbReference type="NCBI Taxonomy" id="32013"/>
    <lineage>
        <taxon>Bacteria</taxon>
        <taxon>Pseudomonadati</taxon>
        <taxon>Pseudomonadota</taxon>
        <taxon>Betaproteobacteria</taxon>
        <taxon>Burkholderiales</taxon>
        <taxon>Comamonadaceae</taxon>
        <taxon>Comamonas</taxon>
    </lineage>
</organism>
<gene>
    <name evidence="5" type="ORF">CRM82_02920</name>
</gene>
<keyword evidence="6" id="KW-1185">Reference proteome</keyword>
<dbReference type="PANTHER" id="PTHR45138">
    <property type="entry name" value="REGULATORY COMPONENTS OF SENSORY TRANSDUCTION SYSTEM"/>
    <property type="match status" value="1"/>
</dbReference>
<evidence type="ECO:0000313" key="6">
    <source>
        <dbReference type="Proteomes" id="UP000220246"/>
    </source>
</evidence>
<dbReference type="EMBL" id="PDEA01000001">
    <property type="protein sequence ID" value="PEH87694.1"/>
    <property type="molecule type" value="Genomic_DNA"/>
</dbReference>
<feature type="domain" description="GGDEF" evidence="4">
    <location>
        <begin position="258"/>
        <end position="393"/>
    </location>
</feature>
<name>A0A2A7UR12_COMTR</name>
<dbReference type="SUPFAM" id="SSF55073">
    <property type="entry name" value="Nucleotide cyclase"/>
    <property type="match status" value="1"/>
</dbReference>
<evidence type="ECO:0000256" key="2">
    <source>
        <dbReference type="ARBA" id="ARBA00034247"/>
    </source>
</evidence>
<feature type="transmembrane region" description="Helical" evidence="3">
    <location>
        <begin position="122"/>
        <end position="142"/>
    </location>
</feature>
<evidence type="ECO:0000256" key="1">
    <source>
        <dbReference type="ARBA" id="ARBA00012528"/>
    </source>
</evidence>
<dbReference type="Proteomes" id="UP000220246">
    <property type="component" value="Unassembled WGS sequence"/>
</dbReference>
<keyword evidence="3" id="KW-1133">Transmembrane helix</keyword>
<dbReference type="InterPro" id="IPR000160">
    <property type="entry name" value="GGDEF_dom"/>
</dbReference>
<feature type="transmembrane region" description="Helical" evidence="3">
    <location>
        <begin position="12"/>
        <end position="30"/>
    </location>
</feature>
<comment type="caution">
    <text evidence="5">The sequence shown here is derived from an EMBL/GenBank/DDBJ whole genome shotgun (WGS) entry which is preliminary data.</text>
</comment>
<evidence type="ECO:0000259" key="4">
    <source>
        <dbReference type="PROSITE" id="PS50887"/>
    </source>
</evidence>
<feature type="transmembrane region" description="Helical" evidence="3">
    <location>
        <begin position="98"/>
        <end position="116"/>
    </location>
</feature>
<dbReference type="EC" id="2.7.7.65" evidence="1"/>
<comment type="catalytic activity">
    <reaction evidence="2">
        <text>2 GTP = 3',3'-c-di-GMP + 2 diphosphate</text>
        <dbReference type="Rhea" id="RHEA:24898"/>
        <dbReference type="ChEBI" id="CHEBI:33019"/>
        <dbReference type="ChEBI" id="CHEBI:37565"/>
        <dbReference type="ChEBI" id="CHEBI:58805"/>
        <dbReference type="EC" id="2.7.7.65"/>
    </reaction>
</comment>
<dbReference type="InterPro" id="IPR043128">
    <property type="entry name" value="Rev_trsase/Diguanyl_cyclase"/>
</dbReference>
<dbReference type="GO" id="GO:0005886">
    <property type="term" value="C:plasma membrane"/>
    <property type="evidence" value="ECO:0007669"/>
    <property type="project" value="TreeGrafter"/>
</dbReference>
<dbReference type="Gene3D" id="3.30.70.270">
    <property type="match status" value="1"/>
</dbReference>
<reference evidence="6" key="1">
    <citation type="submission" date="2017-09" db="EMBL/GenBank/DDBJ databases">
        <title>FDA dAtabase for Regulatory Grade micrObial Sequences (FDA-ARGOS): Supporting development and validation of Infectious Disease Dx tests.</title>
        <authorList>
            <person name="Minogue T."/>
            <person name="Wolcott M."/>
            <person name="Wasieloski L."/>
            <person name="Aguilar W."/>
            <person name="Moore D."/>
            <person name="Tallon L."/>
            <person name="Sadzewicz L."/>
            <person name="Ott S."/>
            <person name="Zhao X."/>
            <person name="Nagaraj S."/>
            <person name="Vavikolanu K."/>
            <person name="Aluvathingal J."/>
            <person name="Nadendla S."/>
            <person name="Sichtig H."/>
        </authorList>
    </citation>
    <scope>NUCLEOTIDE SEQUENCE [LARGE SCALE GENOMIC DNA]</scope>
    <source>
        <strain evidence="6">FDAARGOS_394</strain>
    </source>
</reference>
<keyword evidence="3" id="KW-0472">Membrane</keyword>
<evidence type="ECO:0000256" key="3">
    <source>
        <dbReference type="SAM" id="Phobius"/>
    </source>
</evidence>
<dbReference type="PANTHER" id="PTHR45138:SF9">
    <property type="entry name" value="DIGUANYLATE CYCLASE DGCM-RELATED"/>
    <property type="match status" value="1"/>
</dbReference>
<dbReference type="STRING" id="1219032.GCA_001515545_02478"/>
<feature type="transmembrane region" description="Helical" evidence="3">
    <location>
        <begin position="154"/>
        <end position="173"/>
    </location>
</feature>
<dbReference type="InterPro" id="IPR050469">
    <property type="entry name" value="Diguanylate_Cyclase"/>
</dbReference>
<keyword evidence="3" id="KW-0812">Transmembrane</keyword>
<dbReference type="OrthoDB" id="9813903at2"/>
<dbReference type="GO" id="GO:1902201">
    <property type="term" value="P:negative regulation of bacterial-type flagellum-dependent cell motility"/>
    <property type="evidence" value="ECO:0007669"/>
    <property type="project" value="TreeGrafter"/>
</dbReference>
<feature type="transmembrane region" description="Helical" evidence="3">
    <location>
        <begin position="42"/>
        <end position="58"/>
    </location>
</feature>
<dbReference type="AlphaFoldDB" id="A0A2A7UR12"/>
<proteinExistence type="predicted"/>
<feature type="transmembrane region" description="Helical" evidence="3">
    <location>
        <begin position="64"/>
        <end position="86"/>
    </location>
</feature>
<dbReference type="Pfam" id="PF00990">
    <property type="entry name" value="GGDEF"/>
    <property type="match status" value="1"/>
</dbReference>
<dbReference type="NCBIfam" id="TIGR00254">
    <property type="entry name" value="GGDEF"/>
    <property type="match status" value="1"/>
</dbReference>